<dbReference type="InterPro" id="IPR015424">
    <property type="entry name" value="PyrdxlP-dep_Trfase"/>
</dbReference>
<gene>
    <name evidence="1" type="ORF">CCMP2556_LOCUS26186</name>
</gene>
<dbReference type="InterPro" id="IPR015421">
    <property type="entry name" value="PyrdxlP-dep_Trfase_major"/>
</dbReference>
<name>A0ABP0MJN0_9DINO</name>
<dbReference type="PANTHER" id="PTHR43586:SF21">
    <property type="entry name" value="PYRIDOXAL PHOSPHATE (PLP)-DEPENDENT ASPARTATE AMINOTRANSFERASE SUPERFAMILY"/>
    <property type="match status" value="1"/>
</dbReference>
<dbReference type="Gene3D" id="3.40.640.10">
    <property type="entry name" value="Type I PLP-dependent aspartate aminotransferase-like (Major domain)"/>
    <property type="match status" value="1"/>
</dbReference>
<dbReference type="EMBL" id="CAXAMN010018002">
    <property type="protein sequence ID" value="CAK9051689.1"/>
    <property type="molecule type" value="Genomic_DNA"/>
</dbReference>
<dbReference type="InterPro" id="IPR000192">
    <property type="entry name" value="Aminotrans_V_dom"/>
</dbReference>
<evidence type="ECO:0000313" key="1">
    <source>
        <dbReference type="EMBL" id="CAK9051689.1"/>
    </source>
</evidence>
<sequence>MPAPSWLRRAACSGLSGTLPGLHFRFCTVQKRPFADSTSQEAPWIVRASEANHQALAAESISKHGFVILKNLFDAEELKTLTAPATSKAEEIMSTLRSKRVSLGIGSRAGFREVCLRSPGRYDIPCEFKEFPSELLERIESIASKVLADTKSSAEAGRAQDLGIPGRAFAGLVRAQPKSEAQIWHADSPHSVPEHQGPHLLNVLVPSGSVTSEMGPTELVPGSHLLTNHLKDSAQFGTEILYQSESNSPQMIGSSEEPIAATMDAGSILIFDDRVLHRGGQNRAARDRDVTFFSYTKADFMPSTYYESVRTLKTYDHTAMAATIRSEFPGLRHGKDAPVLADGASGSQVHQSVLEAMMEQLRFGTANIGGSYDSSRRAEQAVASARSAMAHFLNCAKEEIAFGPSMTALVYHLSRAFRNGVAFAAGDNIVLDPISHGANVWPWVQLAKSNGVEIRWLPTHQDLSRCALDGSPDAVGAVVDHRTRLVAMGAASNGVGTAHDITSLCQRARDLSNGNAWTFVDAVHYAPHGHLDVQSIGCDFLACSPYKFFGPHAGVLYGRRATLESLPADRLDCSDNSLPSIENGNMSRWELGTQNYEALAGITAAVKYFAELGDRFGGARGATMTERIETGFHAICAHENELKRRMLEGLRSMPNMQVLGVADPEDVQHRTSTFAVAKRGLAAQELADKLCERGIWCTAGNHYASFWEKHGATAEGMTRLGLLHYNTLEEVDRILEALDHL</sequence>
<dbReference type="InterPro" id="IPR015422">
    <property type="entry name" value="PyrdxlP-dep_Trfase_small"/>
</dbReference>
<organism evidence="1 2">
    <name type="scientific">Durusdinium trenchii</name>
    <dbReference type="NCBI Taxonomy" id="1381693"/>
    <lineage>
        <taxon>Eukaryota</taxon>
        <taxon>Sar</taxon>
        <taxon>Alveolata</taxon>
        <taxon>Dinophyceae</taxon>
        <taxon>Suessiales</taxon>
        <taxon>Symbiodiniaceae</taxon>
        <taxon>Durusdinium</taxon>
    </lineage>
</organism>
<dbReference type="InterPro" id="IPR008775">
    <property type="entry name" value="Phytyl_CoA_dOase-like"/>
</dbReference>
<dbReference type="InterPro" id="IPR011340">
    <property type="entry name" value="Cys_dSase-rel"/>
</dbReference>
<dbReference type="NCBIfam" id="TIGR01976">
    <property type="entry name" value="am_tr_V_VC1184"/>
    <property type="match status" value="1"/>
</dbReference>
<reference evidence="1 2" key="1">
    <citation type="submission" date="2024-02" db="EMBL/GenBank/DDBJ databases">
        <authorList>
            <person name="Chen Y."/>
            <person name="Shah S."/>
            <person name="Dougan E. K."/>
            <person name="Thang M."/>
            <person name="Chan C."/>
        </authorList>
    </citation>
    <scope>NUCLEOTIDE SEQUENCE [LARGE SCALE GENOMIC DNA]</scope>
</reference>
<evidence type="ECO:0000313" key="2">
    <source>
        <dbReference type="Proteomes" id="UP001642484"/>
    </source>
</evidence>
<dbReference type="Pfam" id="PF05721">
    <property type="entry name" value="PhyH"/>
    <property type="match status" value="1"/>
</dbReference>
<comment type="caution">
    <text evidence="1">The sequence shown here is derived from an EMBL/GenBank/DDBJ whole genome shotgun (WGS) entry which is preliminary data.</text>
</comment>
<dbReference type="PANTHER" id="PTHR43586">
    <property type="entry name" value="CYSTEINE DESULFURASE"/>
    <property type="match status" value="1"/>
</dbReference>
<keyword evidence="2" id="KW-1185">Reference proteome</keyword>
<dbReference type="Gene3D" id="2.60.120.620">
    <property type="entry name" value="q2cbj1_9rhob like domain"/>
    <property type="match status" value="1"/>
</dbReference>
<dbReference type="Gene3D" id="3.90.1150.10">
    <property type="entry name" value="Aspartate Aminotransferase, domain 1"/>
    <property type="match status" value="1"/>
</dbReference>
<dbReference type="Proteomes" id="UP001642484">
    <property type="component" value="Unassembled WGS sequence"/>
</dbReference>
<accession>A0ABP0MJN0</accession>
<dbReference type="Pfam" id="PF00266">
    <property type="entry name" value="Aminotran_5"/>
    <property type="match status" value="1"/>
</dbReference>
<proteinExistence type="predicted"/>
<dbReference type="SUPFAM" id="SSF53383">
    <property type="entry name" value="PLP-dependent transferases"/>
    <property type="match status" value="1"/>
</dbReference>
<dbReference type="SUPFAM" id="SSF51197">
    <property type="entry name" value="Clavaminate synthase-like"/>
    <property type="match status" value="1"/>
</dbReference>
<protein>
    <submittedName>
        <fullName evidence="1">Uncharacterized protein</fullName>
    </submittedName>
</protein>